<gene>
    <name evidence="1" type="ORF">MANES_08G133811v8</name>
</gene>
<organism evidence="1 2">
    <name type="scientific">Manihot esculenta</name>
    <name type="common">Cassava</name>
    <name type="synonym">Jatropha manihot</name>
    <dbReference type="NCBI Taxonomy" id="3983"/>
    <lineage>
        <taxon>Eukaryota</taxon>
        <taxon>Viridiplantae</taxon>
        <taxon>Streptophyta</taxon>
        <taxon>Embryophyta</taxon>
        <taxon>Tracheophyta</taxon>
        <taxon>Spermatophyta</taxon>
        <taxon>Magnoliopsida</taxon>
        <taxon>eudicotyledons</taxon>
        <taxon>Gunneridae</taxon>
        <taxon>Pentapetalae</taxon>
        <taxon>rosids</taxon>
        <taxon>fabids</taxon>
        <taxon>Malpighiales</taxon>
        <taxon>Euphorbiaceae</taxon>
        <taxon>Crotonoideae</taxon>
        <taxon>Manihoteae</taxon>
        <taxon>Manihot</taxon>
    </lineage>
</organism>
<dbReference type="Proteomes" id="UP000091857">
    <property type="component" value="Chromosome 8"/>
</dbReference>
<proteinExistence type="predicted"/>
<protein>
    <submittedName>
        <fullName evidence="1">Uncharacterized protein</fullName>
    </submittedName>
</protein>
<name>A0ACB7HD23_MANES</name>
<evidence type="ECO:0000313" key="2">
    <source>
        <dbReference type="Proteomes" id="UP000091857"/>
    </source>
</evidence>
<sequence length="77" mass="8547">MKKKTLIMINPNFLVRSIFEYPLGLYHGKTLDEACLVGCLLGLVTCHAIIFNAAFAHEVSSMYWGCRGLLSGLSHMT</sequence>
<dbReference type="EMBL" id="CM004394">
    <property type="protein sequence ID" value="KAG8649748.1"/>
    <property type="molecule type" value="Genomic_DNA"/>
</dbReference>
<evidence type="ECO:0000313" key="1">
    <source>
        <dbReference type="EMBL" id="KAG8649748.1"/>
    </source>
</evidence>
<keyword evidence="2" id="KW-1185">Reference proteome</keyword>
<comment type="caution">
    <text evidence="1">The sequence shown here is derived from an EMBL/GenBank/DDBJ whole genome shotgun (WGS) entry which is preliminary data.</text>
</comment>
<reference evidence="2" key="1">
    <citation type="journal article" date="2016" name="Nat. Biotechnol.">
        <title>Sequencing wild and cultivated cassava and related species reveals extensive interspecific hybridization and genetic diversity.</title>
        <authorList>
            <person name="Bredeson J.V."/>
            <person name="Lyons J.B."/>
            <person name="Prochnik S.E."/>
            <person name="Wu G.A."/>
            <person name="Ha C.M."/>
            <person name="Edsinger-Gonzales E."/>
            <person name="Grimwood J."/>
            <person name="Schmutz J."/>
            <person name="Rabbi I.Y."/>
            <person name="Egesi C."/>
            <person name="Nauluvula P."/>
            <person name="Lebot V."/>
            <person name="Ndunguru J."/>
            <person name="Mkamilo G."/>
            <person name="Bart R.S."/>
            <person name="Setter T.L."/>
            <person name="Gleadow R.M."/>
            <person name="Kulakow P."/>
            <person name="Ferguson M.E."/>
            <person name="Rounsley S."/>
            <person name="Rokhsar D.S."/>
        </authorList>
    </citation>
    <scope>NUCLEOTIDE SEQUENCE [LARGE SCALE GENOMIC DNA]</scope>
    <source>
        <strain evidence="2">cv. AM560-2</strain>
    </source>
</reference>
<accession>A0ACB7HD23</accession>